<comment type="caution">
    <text evidence="3">The sequence shown here is derived from an EMBL/GenBank/DDBJ whole genome shotgun (WGS) entry which is preliminary data.</text>
</comment>
<dbReference type="SMART" id="SM00065">
    <property type="entry name" value="GAF"/>
    <property type="match status" value="1"/>
</dbReference>
<evidence type="ECO:0000259" key="2">
    <source>
        <dbReference type="PROSITE" id="PS51832"/>
    </source>
</evidence>
<dbReference type="PROSITE" id="PS51832">
    <property type="entry name" value="HD_GYP"/>
    <property type="match status" value="1"/>
</dbReference>
<dbReference type="SUPFAM" id="SSF55781">
    <property type="entry name" value="GAF domain-like"/>
    <property type="match status" value="1"/>
</dbReference>
<dbReference type="AlphaFoldDB" id="A0A833HR75"/>
<sequence>MLKIQDYRGHIMKSIKKIIAVLGTLLLVILLTISLLTLFYYRNIFNKLEDLGLAIDEAKGSYLEMDLPIKVLNNVIQMDTSNGIDIDRAERMREAYIDNHKALLEKTETLNAKGKKIVDATEALIKWRLLFRDDYSTLMEAVDNASATIMELLPYIEALTPTEENKSNTIYEAMNKYLEIENSIKAASQQLDSLKRKTTDEYMHVNLWGYLVLILIAFTLGAILTKLLRKTIPYIMEGFKKLDRHHYDIDSLPRLHTQFSEEEMITNLVTSVLNEQAIIHQIKNIAGSKFLLTDVIDNIFEITKDVLSTDRIGVAFVDYSTNAVIAEHGVFKYNQILLGPGFKVSFKDTTLEKLIKGKESKITHDIYKELKRRPHSESLKLLKDEGIKSNMIIPVIVNDIVIALLFFSSCQEYNYDLKSLRLGENIAYELSSIISKTYLTQKMFIHVTRTFADIVEKKDPETGEHLNRMTSYSKVIAEGLLNHHNTSYSVNQSYVNDIENNAAIHDIGKVGVPDIILNKPGKLNSVEWQAMKQHTTIGAEVLFSLKESLKIFNNNFFEMAIEIAKYHHERWDGTGYPEGLSGLDIPLSARITAIADVFDAVSSKRVYKDPSSFEDTVALINQGSGTHFDPQLVEVFNQSLDKIRMIYEGEDANKNAQAS</sequence>
<dbReference type="Proteomes" id="UP000465601">
    <property type="component" value="Unassembled WGS sequence"/>
</dbReference>
<dbReference type="Gene3D" id="1.10.3210.10">
    <property type="entry name" value="Hypothetical protein af1432"/>
    <property type="match status" value="1"/>
</dbReference>
<keyword evidence="1" id="KW-1133">Transmembrane helix</keyword>
<accession>A0A833HR75</accession>
<proteinExistence type="predicted"/>
<dbReference type="InterPro" id="IPR052020">
    <property type="entry name" value="Cyclic_di-GMP/3'3'-cGAMP_PDE"/>
</dbReference>
<dbReference type="SUPFAM" id="SSF109604">
    <property type="entry name" value="HD-domain/PDEase-like"/>
    <property type="match status" value="1"/>
</dbReference>
<keyword evidence="1" id="KW-0812">Transmembrane</keyword>
<dbReference type="OrthoDB" id="9804747at2"/>
<keyword evidence="1" id="KW-0472">Membrane</keyword>
<evidence type="ECO:0000313" key="3">
    <source>
        <dbReference type="EMBL" id="KAB3532733.1"/>
    </source>
</evidence>
<feature type="transmembrane region" description="Helical" evidence="1">
    <location>
        <begin position="207"/>
        <end position="228"/>
    </location>
</feature>
<gene>
    <name evidence="3" type="ORF">F8153_02110</name>
</gene>
<reference evidence="3 4" key="1">
    <citation type="submission" date="2019-10" db="EMBL/GenBank/DDBJ databases">
        <title>Alkaliphilus serpentinus sp. nov. and Alkaliphilus pronyensis sp. nov., two novel anaerobic alkaliphilic species isolated from the serpentinized-hosted hydrothermal field of the Prony Bay (New Caledonia).</title>
        <authorList>
            <person name="Postec A."/>
        </authorList>
    </citation>
    <scope>NUCLEOTIDE SEQUENCE [LARGE SCALE GENOMIC DNA]</scope>
    <source>
        <strain evidence="3 4">LacT</strain>
    </source>
</reference>
<dbReference type="CDD" id="cd00077">
    <property type="entry name" value="HDc"/>
    <property type="match status" value="1"/>
</dbReference>
<dbReference type="InterPro" id="IPR037522">
    <property type="entry name" value="HD_GYP_dom"/>
</dbReference>
<evidence type="ECO:0000313" key="4">
    <source>
        <dbReference type="Proteomes" id="UP000465601"/>
    </source>
</evidence>
<dbReference type="InterPro" id="IPR003607">
    <property type="entry name" value="HD/PDEase_dom"/>
</dbReference>
<protein>
    <submittedName>
        <fullName evidence="3">HD domain-containing protein</fullName>
    </submittedName>
</protein>
<feature type="transmembrane region" description="Helical" evidence="1">
    <location>
        <begin position="20"/>
        <end position="41"/>
    </location>
</feature>
<feature type="domain" description="HD-GYP" evidence="2">
    <location>
        <begin position="440"/>
        <end position="652"/>
    </location>
</feature>
<keyword evidence="4" id="KW-1185">Reference proteome</keyword>
<evidence type="ECO:0000256" key="1">
    <source>
        <dbReference type="SAM" id="Phobius"/>
    </source>
</evidence>
<dbReference type="EMBL" id="WBZB01000007">
    <property type="protein sequence ID" value="KAB3532733.1"/>
    <property type="molecule type" value="Genomic_DNA"/>
</dbReference>
<dbReference type="InterPro" id="IPR029016">
    <property type="entry name" value="GAF-like_dom_sf"/>
</dbReference>
<dbReference type="InterPro" id="IPR003018">
    <property type="entry name" value="GAF"/>
</dbReference>
<dbReference type="PANTHER" id="PTHR45228">
    <property type="entry name" value="CYCLIC DI-GMP PHOSPHODIESTERASE TM_0186-RELATED"/>
    <property type="match status" value="1"/>
</dbReference>
<name>A0A833HR75_9FIRM</name>
<organism evidence="3 4">
    <name type="scientific">Alkaliphilus serpentinus</name>
    <dbReference type="NCBI Taxonomy" id="1482731"/>
    <lineage>
        <taxon>Bacteria</taxon>
        <taxon>Bacillati</taxon>
        <taxon>Bacillota</taxon>
        <taxon>Clostridia</taxon>
        <taxon>Peptostreptococcales</taxon>
        <taxon>Natronincolaceae</taxon>
        <taxon>Alkaliphilus</taxon>
    </lineage>
</organism>
<dbReference type="Gene3D" id="3.30.450.40">
    <property type="match status" value="1"/>
</dbReference>
<dbReference type="Pfam" id="PF13487">
    <property type="entry name" value="HD_5"/>
    <property type="match status" value="1"/>
</dbReference>